<dbReference type="EMBL" id="CP119877">
    <property type="protein sequence ID" value="WFD33672.1"/>
    <property type="molecule type" value="Genomic_DNA"/>
</dbReference>
<gene>
    <name evidence="2" type="ORF">MCUN1_000485</name>
</gene>
<dbReference type="InterPro" id="IPR047574">
    <property type="entry name" value="AD"/>
</dbReference>
<organism evidence="2 3">
    <name type="scientific">Malassezia cuniculi</name>
    <dbReference type="NCBI Taxonomy" id="948313"/>
    <lineage>
        <taxon>Eukaryota</taxon>
        <taxon>Fungi</taxon>
        <taxon>Dikarya</taxon>
        <taxon>Basidiomycota</taxon>
        <taxon>Ustilaginomycotina</taxon>
        <taxon>Malasseziomycetes</taxon>
        <taxon>Malasseziales</taxon>
        <taxon>Malasseziaceae</taxon>
        <taxon>Malassezia</taxon>
    </lineage>
</organism>
<feature type="domain" description="AD" evidence="1">
    <location>
        <begin position="124"/>
        <end position="244"/>
    </location>
</feature>
<evidence type="ECO:0000313" key="3">
    <source>
        <dbReference type="Proteomes" id="UP001219933"/>
    </source>
</evidence>
<dbReference type="InterPro" id="IPR039683">
    <property type="entry name" value="Lsm12-like"/>
</dbReference>
<dbReference type="Pfam" id="PF09793">
    <property type="entry name" value="AD"/>
    <property type="match status" value="1"/>
</dbReference>
<dbReference type="PANTHER" id="PTHR13542">
    <property type="entry name" value="LSM12 HOMOLOG"/>
    <property type="match status" value="1"/>
</dbReference>
<proteinExistence type="predicted"/>
<accession>A0AAF0J4Q4</accession>
<dbReference type="Proteomes" id="UP001219933">
    <property type="component" value="Chromosome 1"/>
</dbReference>
<keyword evidence="3" id="KW-1185">Reference proteome</keyword>
<name>A0AAF0J4Q4_9BASI</name>
<evidence type="ECO:0000259" key="1">
    <source>
        <dbReference type="PROSITE" id="PS52001"/>
    </source>
</evidence>
<sequence length="245" mass="26457">MSEPTLETLDSFAGAQLRLTVAHSSFEAPEYGAQTETIVGRLWAYEPSQQLVVLETENKSALPQMMQRAAAAAVYAPATLSTTAGAHTPKNGGSYTGFKIVHASSIKNIALVEKGDAQKLSRVVAVDPAARTAREAYAVRKSMEKAERTGADVSELGQAVFDALSKTLPCRWHGTHIIVLDEVVVSGPEYDSERTYVPGLERAQVEALNNGEDVAVPNVERASAKARVWQRVVKVLDGERARLLL</sequence>
<protein>
    <recommendedName>
        <fullName evidence="1">AD domain-containing protein</fullName>
    </recommendedName>
</protein>
<dbReference type="PROSITE" id="PS52001">
    <property type="entry name" value="AD"/>
    <property type="match status" value="1"/>
</dbReference>
<reference evidence="2" key="1">
    <citation type="submission" date="2023-03" db="EMBL/GenBank/DDBJ databases">
        <title>Mating type loci evolution in Malassezia.</title>
        <authorList>
            <person name="Coelho M.A."/>
        </authorList>
    </citation>
    <scope>NUCLEOTIDE SEQUENCE</scope>
    <source>
        <strain evidence="2">CBS 11721</strain>
    </source>
</reference>
<evidence type="ECO:0000313" key="2">
    <source>
        <dbReference type="EMBL" id="WFD33672.1"/>
    </source>
</evidence>
<dbReference type="SMART" id="SM00995">
    <property type="entry name" value="AD"/>
    <property type="match status" value="1"/>
</dbReference>
<dbReference type="AlphaFoldDB" id="A0AAF0J4Q4"/>
<dbReference type="InterPro" id="IPR019181">
    <property type="entry name" value="LSM12_ABD"/>
</dbReference>